<sequence length="74" mass="8366">MQKVLTEVNFAETDSCVGDLKYNWVCLVVLFKKWFKRKGRERKWRANGEFPGASSASNGEIESLEIPATEVGNV</sequence>
<evidence type="ECO:0000313" key="3">
    <source>
        <dbReference type="Proteomes" id="UP000187203"/>
    </source>
</evidence>
<dbReference type="Proteomes" id="UP000187203">
    <property type="component" value="Unassembled WGS sequence"/>
</dbReference>
<reference evidence="3" key="1">
    <citation type="submission" date="2013-09" db="EMBL/GenBank/DDBJ databases">
        <title>Corchorus olitorius genome sequencing.</title>
        <authorList>
            <person name="Alam M."/>
            <person name="Haque M.S."/>
            <person name="Islam M.S."/>
            <person name="Emdad E.M."/>
            <person name="Islam M.M."/>
            <person name="Ahmed B."/>
            <person name="Halim A."/>
            <person name="Hossen Q.M.M."/>
            <person name="Hossain M.Z."/>
            <person name="Ahmed R."/>
            <person name="Khan M.M."/>
            <person name="Islam R."/>
            <person name="Rashid M.M."/>
            <person name="Khan S.A."/>
            <person name="Rahman M.S."/>
            <person name="Alam M."/>
            <person name="Yahiya A.S."/>
            <person name="Khan M.S."/>
            <person name="Azam M.S."/>
            <person name="Haque T."/>
            <person name="Lashkar M.Z.H."/>
            <person name="Akhand A.I."/>
            <person name="Morshed G."/>
            <person name="Roy S."/>
            <person name="Uddin K.S."/>
            <person name="Rabeya T."/>
            <person name="Hossain A.S."/>
            <person name="Chowdhury A."/>
            <person name="Snigdha A.R."/>
            <person name="Mortoza M.S."/>
            <person name="Matin S.A."/>
            <person name="Hoque S.M.E."/>
            <person name="Islam M.K."/>
            <person name="Roy D.K."/>
            <person name="Haider R."/>
            <person name="Moosa M.M."/>
            <person name="Elias S.M."/>
            <person name="Hasan A.M."/>
            <person name="Jahan S."/>
            <person name="Shafiuddin M."/>
            <person name="Mahmood N."/>
            <person name="Shommy N.S."/>
        </authorList>
    </citation>
    <scope>NUCLEOTIDE SEQUENCE [LARGE SCALE GENOMIC DNA]</scope>
    <source>
        <strain evidence="3">cv. O-4</strain>
    </source>
</reference>
<name>A0A1R3J510_9ROSI</name>
<proteinExistence type="predicted"/>
<dbReference type="EMBL" id="AWUE01016639">
    <property type="protein sequence ID" value="OMO89935.1"/>
    <property type="molecule type" value="Genomic_DNA"/>
</dbReference>
<dbReference type="AlphaFoldDB" id="A0A1R3J510"/>
<evidence type="ECO:0000313" key="2">
    <source>
        <dbReference type="EMBL" id="OMO89935.1"/>
    </source>
</evidence>
<organism evidence="2 3">
    <name type="scientific">Corchorus olitorius</name>
    <dbReference type="NCBI Taxonomy" id="93759"/>
    <lineage>
        <taxon>Eukaryota</taxon>
        <taxon>Viridiplantae</taxon>
        <taxon>Streptophyta</taxon>
        <taxon>Embryophyta</taxon>
        <taxon>Tracheophyta</taxon>
        <taxon>Spermatophyta</taxon>
        <taxon>Magnoliopsida</taxon>
        <taxon>eudicotyledons</taxon>
        <taxon>Gunneridae</taxon>
        <taxon>Pentapetalae</taxon>
        <taxon>rosids</taxon>
        <taxon>malvids</taxon>
        <taxon>Malvales</taxon>
        <taxon>Malvaceae</taxon>
        <taxon>Grewioideae</taxon>
        <taxon>Apeibeae</taxon>
        <taxon>Corchorus</taxon>
    </lineage>
</organism>
<protein>
    <submittedName>
        <fullName evidence="2">Signal peptide peptidase-like 2B-like protein</fullName>
    </submittedName>
</protein>
<feature type="region of interest" description="Disordered" evidence="1">
    <location>
        <begin position="48"/>
        <end position="74"/>
    </location>
</feature>
<accession>A0A1R3J510</accession>
<gene>
    <name evidence="2" type="ORF">COLO4_19514</name>
</gene>
<keyword evidence="3" id="KW-1185">Reference proteome</keyword>
<evidence type="ECO:0000256" key="1">
    <source>
        <dbReference type="SAM" id="MobiDB-lite"/>
    </source>
</evidence>
<comment type="caution">
    <text evidence="2">The sequence shown here is derived from an EMBL/GenBank/DDBJ whole genome shotgun (WGS) entry which is preliminary data.</text>
</comment>